<protein>
    <recommendedName>
        <fullName evidence="2">Pyridoxamine 5'-phosphate oxidase putative domain-containing protein</fullName>
    </recommendedName>
</protein>
<dbReference type="InterPro" id="IPR012349">
    <property type="entry name" value="Split_barrel_FMN-bd"/>
</dbReference>
<dbReference type="Gene3D" id="2.30.110.10">
    <property type="entry name" value="Electron Transport, Fmn-binding Protein, Chain A"/>
    <property type="match status" value="1"/>
</dbReference>
<dbReference type="SUPFAM" id="SSF50475">
    <property type="entry name" value="FMN-binding split barrel"/>
    <property type="match status" value="1"/>
</dbReference>
<accession>A0A382MTZ7</accession>
<gene>
    <name evidence="1" type="ORF">METZ01_LOCUS305070</name>
</gene>
<proteinExistence type="predicted"/>
<name>A0A382MTZ7_9ZZZZ</name>
<reference evidence="1" key="1">
    <citation type="submission" date="2018-05" db="EMBL/GenBank/DDBJ databases">
        <authorList>
            <person name="Lanie J.A."/>
            <person name="Ng W.-L."/>
            <person name="Kazmierczak K.M."/>
            <person name="Andrzejewski T.M."/>
            <person name="Davidsen T.M."/>
            <person name="Wayne K.J."/>
            <person name="Tettelin H."/>
            <person name="Glass J.I."/>
            <person name="Rusch D."/>
            <person name="Podicherti R."/>
            <person name="Tsui H.-C.T."/>
            <person name="Winkler M.E."/>
        </authorList>
    </citation>
    <scope>NUCLEOTIDE SEQUENCE</scope>
</reference>
<organism evidence="1">
    <name type="scientific">marine metagenome</name>
    <dbReference type="NCBI Taxonomy" id="408172"/>
    <lineage>
        <taxon>unclassified sequences</taxon>
        <taxon>metagenomes</taxon>
        <taxon>ecological metagenomes</taxon>
    </lineage>
</organism>
<evidence type="ECO:0000313" key="1">
    <source>
        <dbReference type="EMBL" id="SVC52216.1"/>
    </source>
</evidence>
<sequence>MSDIEEVRAYLAKENGLATVSTTQADGRVLSSVVNCGVIDHPLTGAPCVALVSAGGAARLGHVRRGSQATIAIRRGWTWRSVTGPADLIGPDDLPDGIDAEALRLLLREVFQAAGGTHDDFNEYDRVMATEGRVAVVVAADRILGNY</sequence>
<dbReference type="AlphaFoldDB" id="A0A382MTZ7"/>
<dbReference type="EMBL" id="UINC01095824">
    <property type="protein sequence ID" value="SVC52216.1"/>
    <property type="molecule type" value="Genomic_DNA"/>
</dbReference>
<evidence type="ECO:0008006" key="2">
    <source>
        <dbReference type="Google" id="ProtNLM"/>
    </source>
</evidence>